<evidence type="ECO:0000256" key="3">
    <source>
        <dbReference type="ARBA" id="ARBA00022517"/>
    </source>
</evidence>
<dbReference type="CDD" id="cd01895">
    <property type="entry name" value="EngA2"/>
    <property type="match status" value="1"/>
</dbReference>
<evidence type="ECO:0000256" key="4">
    <source>
        <dbReference type="ARBA" id="ARBA00022737"/>
    </source>
</evidence>
<sequence length="441" mass="49242">MSKPIVAVVGRPNVGKSTFFNKVVGRRVSIVEDTPGVTRDRIYAEAEWNGIYFALIDTGGIEPDSEDVILSQMREQAQIAMDMADVILFMVDGRDGMTHADQEVGNMLRRTGKKVILLVNKIDNPRNLPADFYDFYELGIGEPIAISAANMLNFGDVLDEIVESFPDGAGDDDEDSIKVAVIGKPNVGKSSLINVLLGENRVIVSPIAGTTRDSIDSPFAWGGDEYILIDTAGIRRKSKVNEDIERYSVIRAIAAIERCDVCLLMIDAEEGITDQDKKIAGVAHEAGKGIVVVVNKWDLIAKETNTMRDFKREIEAELQFMSYAPSVFISVKDKQRVFDVIKMTKYVAEKRAMRVPTGQLNSLITDATMMKQPPSDKGKRLKIYYVAQIGVKPPLFSFQINKRDLMHFSYARYLENKIREGFGFEGTSIKFVFREKGEKVQ</sequence>
<dbReference type="RefSeq" id="WP_118334548.1">
    <property type="nucleotide sequence ID" value="NZ_AP025567.1"/>
</dbReference>
<feature type="binding site" evidence="9">
    <location>
        <begin position="295"/>
        <end position="298"/>
    </location>
    <ligand>
        <name>GTP</name>
        <dbReference type="ChEBI" id="CHEBI:37565"/>
        <label>2</label>
    </ligand>
</feature>
<dbReference type="Pfam" id="PF14714">
    <property type="entry name" value="KH_dom-like"/>
    <property type="match status" value="1"/>
</dbReference>
<feature type="domain" description="EngA-type G" evidence="12">
    <location>
        <begin position="177"/>
        <end position="352"/>
    </location>
</feature>
<dbReference type="Proteomes" id="UP000284841">
    <property type="component" value="Unassembled WGS sequence"/>
</dbReference>
<dbReference type="InterPro" id="IPR032859">
    <property type="entry name" value="KH_dom-like"/>
</dbReference>
<dbReference type="FunFam" id="3.40.50.300:FF:000057">
    <property type="entry name" value="GTPase Der"/>
    <property type="match status" value="1"/>
</dbReference>
<dbReference type="NCBIfam" id="TIGR00231">
    <property type="entry name" value="small_GTP"/>
    <property type="match status" value="2"/>
</dbReference>
<dbReference type="FunFam" id="3.40.50.300:FF:000040">
    <property type="entry name" value="GTPase Der"/>
    <property type="match status" value="1"/>
</dbReference>
<dbReference type="InterPro" id="IPR031166">
    <property type="entry name" value="G_ENGA"/>
</dbReference>
<dbReference type="NCBIfam" id="TIGR03594">
    <property type="entry name" value="GTPase_EngA"/>
    <property type="match status" value="1"/>
</dbReference>
<keyword evidence="14" id="KW-1185">Reference proteome</keyword>
<keyword evidence="3 9" id="KW-0690">Ribosome biogenesis</keyword>
<comment type="similarity">
    <text evidence="1 9 10 11">Belongs to the TRAFAC class TrmE-Era-EngA-EngB-Septin-like GTPase superfamily. EngA (Der) GTPase family.</text>
</comment>
<evidence type="ECO:0000256" key="8">
    <source>
        <dbReference type="ARBA" id="ARBA00053470"/>
    </source>
</evidence>
<feature type="binding site" evidence="9">
    <location>
        <begin position="230"/>
        <end position="234"/>
    </location>
    <ligand>
        <name>GTP</name>
        <dbReference type="ChEBI" id="CHEBI:37565"/>
        <label>2</label>
    </ligand>
</feature>
<dbReference type="PIRSF" id="PIRSF006485">
    <property type="entry name" value="GTP-binding_EngA"/>
    <property type="match status" value="1"/>
</dbReference>
<dbReference type="GO" id="GO:0005525">
    <property type="term" value="F:GTP binding"/>
    <property type="evidence" value="ECO:0007669"/>
    <property type="project" value="UniProtKB-UniRule"/>
</dbReference>
<feature type="domain" description="EngA-type G" evidence="12">
    <location>
        <begin position="4"/>
        <end position="169"/>
    </location>
</feature>
<comment type="subunit">
    <text evidence="9">Associates with the 50S ribosomal subunit.</text>
</comment>
<evidence type="ECO:0000259" key="12">
    <source>
        <dbReference type="PROSITE" id="PS51712"/>
    </source>
</evidence>
<dbReference type="InterPro" id="IPR015946">
    <property type="entry name" value="KH_dom-like_a/b"/>
</dbReference>
<evidence type="ECO:0000313" key="14">
    <source>
        <dbReference type="Proteomes" id="UP000284841"/>
    </source>
</evidence>
<evidence type="ECO:0000256" key="11">
    <source>
        <dbReference type="RuleBase" id="RU004481"/>
    </source>
</evidence>
<evidence type="ECO:0000313" key="13">
    <source>
        <dbReference type="EMBL" id="RHJ88057.1"/>
    </source>
</evidence>
<dbReference type="STRING" id="1776384.GCA_900086585_03620"/>
<dbReference type="HAMAP" id="MF_00195">
    <property type="entry name" value="GTPase_Der"/>
    <property type="match status" value="1"/>
</dbReference>
<evidence type="ECO:0000256" key="10">
    <source>
        <dbReference type="PROSITE-ProRule" id="PRU01049"/>
    </source>
</evidence>
<dbReference type="PRINTS" id="PR00326">
    <property type="entry name" value="GTP1OBG"/>
</dbReference>
<feature type="binding site" evidence="9">
    <location>
        <begin position="57"/>
        <end position="61"/>
    </location>
    <ligand>
        <name>GTP</name>
        <dbReference type="ChEBI" id="CHEBI:37565"/>
        <label>1</label>
    </ligand>
</feature>
<keyword evidence="6 9" id="KW-0342">GTP-binding</keyword>
<dbReference type="InterPro" id="IPR006073">
    <property type="entry name" value="GTP-bd"/>
</dbReference>
<dbReference type="Gene3D" id="3.40.50.300">
    <property type="entry name" value="P-loop containing nucleotide triphosphate hydrolases"/>
    <property type="match status" value="2"/>
</dbReference>
<dbReference type="InterPro" id="IPR027417">
    <property type="entry name" value="P-loop_NTPase"/>
</dbReference>
<dbReference type="PANTHER" id="PTHR43834:SF6">
    <property type="entry name" value="GTPASE DER"/>
    <property type="match status" value="1"/>
</dbReference>
<dbReference type="PANTHER" id="PTHR43834">
    <property type="entry name" value="GTPASE DER"/>
    <property type="match status" value="1"/>
</dbReference>
<name>A0A415E331_9FIRM</name>
<dbReference type="Pfam" id="PF01926">
    <property type="entry name" value="MMR_HSR1"/>
    <property type="match status" value="2"/>
</dbReference>
<dbReference type="FunFam" id="3.30.300.20:FF:000004">
    <property type="entry name" value="GTPase Der"/>
    <property type="match status" value="1"/>
</dbReference>
<dbReference type="GO" id="GO:0043022">
    <property type="term" value="F:ribosome binding"/>
    <property type="evidence" value="ECO:0007669"/>
    <property type="project" value="TreeGrafter"/>
</dbReference>
<evidence type="ECO:0000256" key="2">
    <source>
        <dbReference type="ARBA" id="ARBA00020953"/>
    </source>
</evidence>
<dbReference type="InterPro" id="IPR016484">
    <property type="entry name" value="GTPase_Der"/>
</dbReference>
<dbReference type="AlphaFoldDB" id="A0A415E331"/>
<dbReference type="SUPFAM" id="SSF52540">
    <property type="entry name" value="P-loop containing nucleoside triphosphate hydrolases"/>
    <property type="match status" value="2"/>
</dbReference>
<gene>
    <name evidence="9" type="primary">der</name>
    <name evidence="13" type="ORF">DW099_06465</name>
</gene>
<accession>A0A415E331</accession>
<feature type="binding site" evidence="9">
    <location>
        <begin position="10"/>
        <end position="17"/>
    </location>
    <ligand>
        <name>GTP</name>
        <dbReference type="ChEBI" id="CHEBI:37565"/>
        <label>1</label>
    </ligand>
</feature>
<evidence type="ECO:0000256" key="9">
    <source>
        <dbReference type="HAMAP-Rule" id="MF_00195"/>
    </source>
</evidence>
<organism evidence="13 14">
    <name type="scientific">Emergencia timonensis</name>
    <dbReference type="NCBI Taxonomy" id="1776384"/>
    <lineage>
        <taxon>Bacteria</taxon>
        <taxon>Bacillati</taxon>
        <taxon>Bacillota</taxon>
        <taxon>Clostridia</taxon>
        <taxon>Peptostreptococcales</taxon>
        <taxon>Anaerovoracaceae</taxon>
        <taxon>Emergencia</taxon>
    </lineage>
</organism>
<dbReference type="GO" id="GO:0042254">
    <property type="term" value="P:ribosome biogenesis"/>
    <property type="evidence" value="ECO:0007669"/>
    <property type="project" value="UniProtKB-KW"/>
</dbReference>
<evidence type="ECO:0000256" key="7">
    <source>
        <dbReference type="ARBA" id="ARBA00032345"/>
    </source>
</evidence>
<feature type="binding site" evidence="9">
    <location>
        <begin position="120"/>
        <end position="123"/>
    </location>
    <ligand>
        <name>GTP</name>
        <dbReference type="ChEBI" id="CHEBI:37565"/>
        <label>1</label>
    </ligand>
</feature>
<dbReference type="OrthoDB" id="9805918at2"/>
<keyword evidence="4 11" id="KW-0677">Repeat</keyword>
<dbReference type="PROSITE" id="PS51712">
    <property type="entry name" value="G_ENGA"/>
    <property type="match status" value="2"/>
</dbReference>
<reference evidence="13 14" key="1">
    <citation type="submission" date="2018-08" db="EMBL/GenBank/DDBJ databases">
        <title>A genome reference for cultivated species of the human gut microbiota.</title>
        <authorList>
            <person name="Zou Y."/>
            <person name="Xue W."/>
            <person name="Luo G."/>
        </authorList>
    </citation>
    <scope>NUCLEOTIDE SEQUENCE [LARGE SCALE GENOMIC DNA]</scope>
    <source>
        <strain evidence="13 14">AM07-24</strain>
    </source>
</reference>
<dbReference type="Gene3D" id="3.30.300.20">
    <property type="match status" value="1"/>
</dbReference>
<protein>
    <recommendedName>
        <fullName evidence="2 9">GTPase Der</fullName>
    </recommendedName>
    <alternativeName>
        <fullName evidence="7 9">GTP-binding protein EngA</fullName>
    </alternativeName>
</protein>
<dbReference type="EMBL" id="QRMS01000002">
    <property type="protein sequence ID" value="RHJ88057.1"/>
    <property type="molecule type" value="Genomic_DNA"/>
</dbReference>
<comment type="function">
    <text evidence="8 9 11">GTPase that plays an essential role in the late steps of ribosome biogenesis.</text>
</comment>
<evidence type="ECO:0000256" key="6">
    <source>
        <dbReference type="ARBA" id="ARBA00023134"/>
    </source>
</evidence>
<dbReference type="CDD" id="cd01894">
    <property type="entry name" value="EngA1"/>
    <property type="match status" value="1"/>
</dbReference>
<comment type="caution">
    <text evidence="13">The sequence shown here is derived from an EMBL/GenBank/DDBJ whole genome shotgun (WGS) entry which is preliminary data.</text>
</comment>
<keyword evidence="5 9" id="KW-0547">Nucleotide-binding</keyword>
<proteinExistence type="inferred from homology"/>
<evidence type="ECO:0000256" key="5">
    <source>
        <dbReference type="ARBA" id="ARBA00022741"/>
    </source>
</evidence>
<dbReference type="InterPro" id="IPR005225">
    <property type="entry name" value="Small_GTP-bd"/>
</dbReference>
<feature type="binding site" evidence="9">
    <location>
        <begin position="183"/>
        <end position="190"/>
    </location>
    <ligand>
        <name>GTP</name>
        <dbReference type="ChEBI" id="CHEBI:37565"/>
        <label>2</label>
    </ligand>
</feature>
<evidence type="ECO:0000256" key="1">
    <source>
        <dbReference type="ARBA" id="ARBA00008279"/>
    </source>
</evidence>